<evidence type="ECO:0000256" key="1">
    <source>
        <dbReference type="ARBA" id="ARBA00022670"/>
    </source>
</evidence>
<reference evidence="13" key="2">
    <citation type="submission" date="2025-08" db="UniProtKB">
        <authorList>
            <consortium name="Ensembl"/>
        </authorList>
    </citation>
    <scope>IDENTIFICATION</scope>
    <source>
        <strain evidence="13">Thorbecke</strain>
    </source>
</reference>
<dbReference type="PROSITE" id="PS00137">
    <property type="entry name" value="SUBTILASE_HIS"/>
    <property type="match status" value="1"/>
</dbReference>
<dbReference type="SUPFAM" id="SSF54897">
    <property type="entry name" value="Protease propeptides/inhibitors"/>
    <property type="match status" value="1"/>
</dbReference>
<dbReference type="GO" id="GO:0004252">
    <property type="term" value="F:serine-type endopeptidase activity"/>
    <property type="evidence" value="ECO:0007669"/>
    <property type="project" value="UniProtKB-UniRule"/>
</dbReference>
<evidence type="ECO:0000256" key="10">
    <source>
        <dbReference type="SAM" id="MobiDB-lite"/>
    </source>
</evidence>
<keyword evidence="11" id="KW-0812">Transmembrane</keyword>
<dbReference type="InterPro" id="IPR008979">
    <property type="entry name" value="Galactose-bd-like_sf"/>
</dbReference>
<evidence type="ECO:0000256" key="6">
    <source>
        <dbReference type="ARBA" id="ARBA00023145"/>
    </source>
</evidence>
<dbReference type="EMBL" id="AAGW02009455">
    <property type="status" value="NOT_ANNOTATED_CDS"/>
    <property type="molecule type" value="Genomic_DNA"/>
</dbReference>
<dbReference type="InterPro" id="IPR038466">
    <property type="entry name" value="S8_pro-domain_sf"/>
</dbReference>
<evidence type="ECO:0000256" key="9">
    <source>
        <dbReference type="PROSITE-ProRule" id="PRU01240"/>
    </source>
</evidence>
<dbReference type="Gene3D" id="3.30.70.850">
    <property type="entry name" value="Peptidase S8, pro-domain"/>
    <property type="match status" value="1"/>
</dbReference>
<evidence type="ECO:0000313" key="14">
    <source>
        <dbReference type="Proteomes" id="UP000001811"/>
    </source>
</evidence>
<evidence type="ECO:0000256" key="8">
    <source>
        <dbReference type="PIRSR" id="PIRSR615500-1"/>
    </source>
</evidence>
<protein>
    <submittedName>
        <fullName evidence="13">Proprotein convertase subtilisin/kexin type 7</fullName>
    </submittedName>
</protein>
<keyword evidence="4 9" id="KW-0378">Hydrolase</keyword>
<dbReference type="InterPro" id="IPR022398">
    <property type="entry name" value="Peptidase_S8_His-AS"/>
</dbReference>
<evidence type="ECO:0000256" key="2">
    <source>
        <dbReference type="ARBA" id="ARBA00022685"/>
    </source>
</evidence>
<dbReference type="OrthoDB" id="300641at2759"/>
<dbReference type="GeneID" id="100342422"/>
<dbReference type="CDD" id="cd04059">
    <property type="entry name" value="Peptidases_S8_Protein_convertases_Kexins_Furin-like"/>
    <property type="match status" value="1"/>
</dbReference>
<feature type="region of interest" description="Disordered" evidence="10">
    <location>
        <begin position="196"/>
        <end position="219"/>
    </location>
</feature>
<dbReference type="SUPFAM" id="SSF52743">
    <property type="entry name" value="Subtilisin-like"/>
    <property type="match status" value="1"/>
</dbReference>
<dbReference type="AlphaFoldDB" id="A0A5F9DJV5"/>
<keyword evidence="14" id="KW-1185">Reference proteome</keyword>
<dbReference type="Pfam" id="PF16470">
    <property type="entry name" value="S8_pro-domain"/>
    <property type="match status" value="1"/>
</dbReference>
<reference evidence="13 14" key="1">
    <citation type="journal article" date="2011" name="Nature">
        <title>A high-resolution map of human evolutionary constraint using 29 mammals.</title>
        <authorList>
            <person name="Lindblad-Toh K."/>
            <person name="Garber M."/>
            <person name="Zuk O."/>
            <person name="Lin M.F."/>
            <person name="Parker B.J."/>
            <person name="Washietl S."/>
            <person name="Kheradpour P."/>
            <person name="Ernst J."/>
            <person name="Jordan G."/>
            <person name="Mauceli E."/>
            <person name="Ward L.D."/>
            <person name="Lowe C.B."/>
            <person name="Holloway A.K."/>
            <person name="Clamp M."/>
            <person name="Gnerre S."/>
            <person name="Alfoldi J."/>
            <person name="Beal K."/>
            <person name="Chang J."/>
            <person name="Clawson H."/>
            <person name="Cuff J."/>
            <person name="Di Palma F."/>
            <person name="Fitzgerald S."/>
            <person name="Flicek P."/>
            <person name="Guttman M."/>
            <person name="Hubisz M.J."/>
            <person name="Jaffe D.B."/>
            <person name="Jungreis I."/>
            <person name="Kent W.J."/>
            <person name="Kostka D."/>
            <person name="Lara M."/>
            <person name="Martins A.L."/>
            <person name="Massingham T."/>
            <person name="Moltke I."/>
            <person name="Raney B.J."/>
            <person name="Rasmussen M.D."/>
            <person name="Robinson J."/>
            <person name="Stark A."/>
            <person name="Vilella A.J."/>
            <person name="Wen J."/>
            <person name="Xie X."/>
            <person name="Zody M.C."/>
            <person name="Baldwin J."/>
            <person name="Bloom T."/>
            <person name="Chin C.W."/>
            <person name="Heiman D."/>
            <person name="Nicol R."/>
            <person name="Nusbaum C."/>
            <person name="Young S."/>
            <person name="Wilkinson J."/>
            <person name="Worley K.C."/>
            <person name="Kovar C.L."/>
            <person name="Muzny D.M."/>
            <person name="Gibbs R.A."/>
            <person name="Cree A."/>
            <person name="Dihn H.H."/>
            <person name="Fowler G."/>
            <person name="Jhangiani S."/>
            <person name="Joshi V."/>
            <person name="Lee S."/>
            <person name="Lewis L.R."/>
            <person name="Nazareth L.V."/>
            <person name="Okwuonu G."/>
            <person name="Santibanez J."/>
            <person name="Warren W.C."/>
            <person name="Mardis E.R."/>
            <person name="Weinstock G.M."/>
            <person name="Wilson R.K."/>
            <person name="Delehaunty K."/>
            <person name="Dooling D."/>
            <person name="Fronik C."/>
            <person name="Fulton L."/>
            <person name="Fulton B."/>
            <person name="Graves T."/>
            <person name="Minx P."/>
            <person name="Sodergren E."/>
            <person name="Birney E."/>
            <person name="Margulies E.H."/>
            <person name="Herrero J."/>
            <person name="Green E.D."/>
            <person name="Haussler D."/>
            <person name="Siepel A."/>
            <person name="Goldman N."/>
            <person name="Pollard K.S."/>
            <person name="Pedersen J.S."/>
            <person name="Lander E.S."/>
            <person name="Kellis M."/>
        </authorList>
    </citation>
    <scope>NUCLEOTIDE SEQUENCE [LARGE SCALE GENOMIC DNA]</scope>
    <source>
        <strain evidence="13 14">Thorbecke inbred</strain>
    </source>
</reference>
<dbReference type="Pfam" id="PF00082">
    <property type="entry name" value="Peptidase_S8"/>
    <property type="match status" value="1"/>
</dbReference>
<dbReference type="EMBL" id="AAGW02009456">
    <property type="status" value="NOT_ANNOTATED_CDS"/>
    <property type="molecule type" value="Genomic_DNA"/>
</dbReference>
<dbReference type="Gene3D" id="3.40.50.200">
    <property type="entry name" value="Peptidase S8/S53 domain"/>
    <property type="match status" value="1"/>
</dbReference>
<evidence type="ECO:0000256" key="5">
    <source>
        <dbReference type="ARBA" id="ARBA00022825"/>
    </source>
</evidence>
<dbReference type="CTD" id="9159"/>
<dbReference type="FunFam" id="3.40.50.200:FF:000005">
    <property type="entry name" value="Proprotein convertase subtilisin/kexin type 7"/>
    <property type="match status" value="1"/>
</dbReference>
<feature type="domain" description="P/Homo B" evidence="12">
    <location>
        <begin position="481"/>
        <end position="616"/>
    </location>
</feature>
<dbReference type="InterPro" id="IPR000209">
    <property type="entry name" value="Peptidase_S8/S53_dom"/>
</dbReference>
<feature type="active site" description="Charge relay system" evidence="8 9">
    <location>
        <position position="187"/>
    </location>
</feature>
<dbReference type="InterPro" id="IPR002884">
    <property type="entry name" value="P_dom"/>
</dbReference>
<dbReference type="GO" id="GO:0016485">
    <property type="term" value="P:protein processing"/>
    <property type="evidence" value="ECO:0007669"/>
    <property type="project" value="TreeGrafter"/>
</dbReference>
<name>A0A5F9DJV5_RABIT</name>
<dbReference type="Proteomes" id="UP000001811">
    <property type="component" value="Chromosome 1"/>
</dbReference>
<feature type="region of interest" description="Disordered" evidence="10">
    <location>
        <begin position="637"/>
        <end position="713"/>
    </location>
</feature>
<evidence type="ECO:0000256" key="7">
    <source>
        <dbReference type="ARBA" id="ARBA00023180"/>
    </source>
</evidence>
<keyword evidence="5 9" id="KW-0720">Serine protease</keyword>
<dbReference type="Ensembl" id="ENSOCUT00000064197.1">
    <property type="protein sequence ID" value="ENSOCUP00000046607.1"/>
    <property type="gene ID" value="ENSOCUG00000011974.4"/>
</dbReference>
<dbReference type="InterPro" id="IPR034182">
    <property type="entry name" value="Kexin/furin"/>
</dbReference>
<feature type="transmembrane region" description="Helical" evidence="11">
    <location>
        <begin position="21"/>
        <end position="43"/>
    </location>
</feature>
<keyword evidence="3" id="KW-0732">Signal</keyword>
<dbReference type="PANTHER" id="PTHR42884">
    <property type="entry name" value="PROPROTEIN CONVERTASE SUBTILISIN/KEXIN-RELATED"/>
    <property type="match status" value="1"/>
</dbReference>
<dbReference type="PROSITE" id="PS00138">
    <property type="entry name" value="SUBTILASE_SER"/>
    <property type="match status" value="1"/>
</dbReference>
<keyword evidence="7" id="KW-0325">Glycoprotein</keyword>
<dbReference type="Gene3D" id="2.60.120.260">
    <property type="entry name" value="Galactose-binding domain-like"/>
    <property type="match status" value="1"/>
</dbReference>
<keyword evidence="1 9" id="KW-0645">Protease</keyword>
<comment type="similarity">
    <text evidence="9">Belongs to the peptidase S8 family.</text>
</comment>
<dbReference type="PRINTS" id="PR00723">
    <property type="entry name" value="SUBTILISIN"/>
</dbReference>
<keyword evidence="2" id="KW-0165">Cleavage on pair of basic residues</keyword>
<accession>A0A5F9DJV5</accession>
<dbReference type="GeneTree" id="ENSGT00940000157676"/>
<dbReference type="Pfam" id="PF01483">
    <property type="entry name" value="P_proprotein"/>
    <property type="match status" value="1"/>
</dbReference>
<dbReference type="InterPro" id="IPR032815">
    <property type="entry name" value="S8_pro-domain"/>
</dbReference>
<keyword evidence="11" id="KW-0472">Membrane</keyword>
<reference evidence="13" key="3">
    <citation type="submission" date="2025-09" db="UniProtKB">
        <authorList>
            <consortium name="Ensembl"/>
        </authorList>
    </citation>
    <scope>IDENTIFICATION</scope>
    <source>
        <strain evidence="13">Thorbecke</strain>
    </source>
</reference>
<gene>
    <name evidence="13" type="primary">PCSK7</name>
</gene>
<evidence type="ECO:0000259" key="12">
    <source>
        <dbReference type="PROSITE" id="PS51829"/>
    </source>
</evidence>
<dbReference type="InterPro" id="IPR036852">
    <property type="entry name" value="Peptidase_S8/S53_dom_sf"/>
</dbReference>
<dbReference type="GO" id="GO:0000139">
    <property type="term" value="C:Golgi membrane"/>
    <property type="evidence" value="ECO:0007669"/>
    <property type="project" value="TreeGrafter"/>
</dbReference>
<dbReference type="PROSITE" id="PS51829">
    <property type="entry name" value="P_HOMO_B"/>
    <property type="match status" value="1"/>
</dbReference>
<dbReference type="FunFam" id="3.30.70.850:FF:000002">
    <property type="entry name" value="Proprotein convertase subtilisin/kexin type 7"/>
    <property type="match status" value="1"/>
</dbReference>
<feature type="active site" description="Charge relay system" evidence="8 9">
    <location>
        <position position="228"/>
    </location>
</feature>
<proteinExistence type="inferred from homology"/>
<dbReference type="Bgee" id="ENSOCUG00000011974">
    <property type="expression patterns" value="Expressed in aorta and 18 other cell types or tissues"/>
</dbReference>
<dbReference type="InterPro" id="IPR015500">
    <property type="entry name" value="Peptidase_S8_subtilisin-rel"/>
</dbReference>
<evidence type="ECO:0000256" key="4">
    <source>
        <dbReference type="ARBA" id="ARBA00022801"/>
    </source>
</evidence>
<evidence type="ECO:0000256" key="11">
    <source>
        <dbReference type="SAM" id="Phobius"/>
    </source>
</evidence>
<dbReference type="RefSeq" id="XP_008259068.1">
    <property type="nucleotide sequence ID" value="XM_008260846.4"/>
</dbReference>
<evidence type="ECO:0000256" key="3">
    <source>
        <dbReference type="ARBA" id="ARBA00022729"/>
    </source>
</evidence>
<dbReference type="SUPFAM" id="SSF49785">
    <property type="entry name" value="Galactose-binding domain-like"/>
    <property type="match status" value="1"/>
</dbReference>
<organism evidence="13 14">
    <name type="scientific">Oryctolagus cuniculus</name>
    <name type="common">Rabbit</name>
    <dbReference type="NCBI Taxonomy" id="9986"/>
    <lineage>
        <taxon>Eukaryota</taxon>
        <taxon>Metazoa</taxon>
        <taxon>Chordata</taxon>
        <taxon>Craniata</taxon>
        <taxon>Vertebrata</taxon>
        <taxon>Euteleostomi</taxon>
        <taxon>Mammalia</taxon>
        <taxon>Eutheria</taxon>
        <taxon>Euarchontoglires</taxon>
        <taxon>Glires</taxon>
        <taxon>Lagomorpha</taxon>
        <taxon>Leporidae</taxon>
        <taxon>Oryctolagus</taxon>
    </lineage>
</organism>
<keyword evidence="6" id="KW-0865">Zymogen</keyword>
<dbReference type="PROSITE" id="PS51892">
    <property type="entry name" value="SUBTILASE"/>
    <property type="match status" value="1"/>
</dbReference>
<dbReference type="GO" id="GO:0005802">
    <property type="term" value="C:trans-Golgi network"/>
    <property type="evidence" value="ECO:0007669"/>
    <property type="project" value="TreeGrafter"/>
</dbReference>
<keyword evidence="11" id="KW-1133">Transmembrane helix</keyword>
<feature type="active site" description="Charge relay system" evidence="8 9">
    <location>
        <position position="406"/>
    </location>
</feature>
<dbReference type="PANTHER" id="PTHR42884:SF28">
    <property type="entry name" value="PROPROTEIN CONVERTASE SUBTILISIN_KEXIN TYPE 7"/>
    <property type="match status" value="1"/>
</dbReference>
<sequence length="713" mass="77508">MPKGRRGVPHLDARLGLPTCLWLEFAGLFLLVPWVMGLAGAGGPEAQHPGGLSWAVHLHSRADEREEKTLEQRADALAQAAGLVNTGRIGELHGHYLFVQPAGHGQAVEVEAVRQRAEAALAGHEDVRWHSEQRLLKRTKRSVHFNDPKYPQQWHLNNRRSPGRDINVTGVWERNVTGRGVTVVVVDDGVEHTVQDIAPNYSPEGSYDLNSNDPDPMPHPDVENGNHHGTRCAGEIAAVPNNSFCAVGVAYGSRIAGIRVLDGPLTDSMEAVAFNKHYQINDIYSCSWGPDDDGKTVDGPHQLGKAALQHGVMAGRQGFGSIFVVASGNGGQHNDNCNYDGYANSIYTVTIGAVDEEGRMPFYAEECASMLAVTFSGGDKMLRSIVTTDWDLQRGTGCTEGHTGTSAAAPLAAGMIALMLQVRPCLTWRDVQHIIVFTATQYEDRHADWVTNEAGFSHSHQHGFGLLNAWRLVNAAKVWTSVPYLASYVSPVIKENKAIPQTPSALEVLWNVSRTDLEMSGLKTLEHVAVTVSITHPRRGSLELKLFCPSGMMSLIGAPRSMDSLLESAMSGKYLHDGFSLPCPPGLKIPEEDGYTITPNTLKTLVLVGCFTIFWTVYYMLEMYLSQRSVAASSACGRGPCHWPHRSRKAKEEGTELESVPLCHSKDLGGVETESGGPPASPGLLVPDPLVQSSKSAPDCPPDLPQRREEQIC</sequence>
<evidence type="ECO:0000313" key="13">
    <source>
        <dbReference type="Ensembl" id="ENSOCUP00000046607.1"/>
    </source>
</evidence>
<dbReference type="InterPro" id="IPR023828">
    <property type="entry name" value="Peptidase_S8_Ser-AS"/>
</dbReference>